<dbReference type="AlphaFoldDB" id="A0A0V0R3B2"/>
<dbReference type="InParanoid" id="A0A0V0R3B2"/>
<evidence type="ECO:0000313" key="2">
    <source>
        <dbReference type="EMBL" id="KRX08677.1"/>
    </source>
</evidence>
<organism evidence="2 3">
    <name type="scientific">Pseudocohnilembus persalinus</name>
    <name type="common">Ciliate</name>
    <dbReference type="NCBI Taxonomy" id="266149"/>
    <lineage>
        <taxon>Eukaryota</taxon>
        <taxon>Sar</taxon>
        <taxon>Alveolata</taxon>
        <taxon>Ciliophora</taxon>
        <taxon>Intramacronucleata</taxon>
        <taxon>Oligohymenophorea</taxon>
        <taxon>Scuticociliatia</taxon>
        <taxon>Philasterida</taxon>
        <taxon>Pseudocohnilembidae</taxon>
        <taxon>Pseudocohnilembus</taxon>
    </lineage>
</organism>
<dbReference type="Proteomes" id="UP000054937">
    <property type="component" value="Unassembled WGS sequence"/>
</dbReference>
<evidence type="ECO:0000256" key="1">
    <source>
        <dbReference type="SAM" id="Phobius"/>
    </source>
</evidence>
<keyword evidence="1" id="KW-1133">Transmembrane helix</keyword>
<sequence>MIVQRQNYLQYCIAILIGVVIQDLKYDFSEDKKYAASYYEGQWLQYNPIIDILIAFLSVTLLYEIFVNKTWKNYVVLILLLFSGICLAVILIPLQLLVKIDQLEKDKDQFDYLETIKFYHIYVLLALLVALLFSVLASVPKDEERNLYKILKVIEHFFFYRNQRRTSGKKVLQFFINSIVCLLHYRNNAD</sequence>
<evidence type="ECO:0000313" key="3">
    <source>
        <dbReference type="Proteomes" id="UP000054937"/>
    </source>
</evidence>
<gene>
    <name evidence="2" type="ORF">PPERSA_07489</name>
</gene>
<keyword evidence="1" id="KW-0812">Transmembrane</keyword>
<proteinExistence type="predicted"/>
<feature type="transmembrane region" description="Helical" evidence="1">
    <location>
        <begin position="75"/>
        <end position="98"/>
    </location>
</feature>
<reference evidence="2 3" key="1">
    <citation type="journal article" date="2015" name="Sci. Rep.">
        <title>Genome of the facultative scuticociliatosis pathogen Pseudocohnilembus persalinus provides insight into its virulence through horizontal gene transfer.</title>
        <authorList>
            <person name="Xiong J."/>
            <person name="Wang G."/>
            <person name="Cheng J."/>
            <person name="Tian M."/>
            <person name="Pan X."/>
            <person name="Warren A."/>
            <person name="Jiang C."/>
            <person name="Yuan D."/>
            <person name="Miao W."/>
        </authorList>
    </citation>
    <scope>NUCLEOTIDE SEQUENCE [LARGE SCALE GENOMIC DNA]</scope>
    <source>
        <strain evidence="2">36N120E</strain>
    </source>
</reference>
<comment type="caution">
    <text evidence="2">The sequence shown here is derived from an EMBL/GenBank/DDBJ whole genome shotgun (WGS) entry which is preliminary data.</text>
</comment>
<keyword evidence="3" id="KW-1185">Reference proteome</keyword>
<protein>
    <submittedName>
        <fullName evidence="2">Uncharacterized protein</fullName>
    </submittedName>
</protein>
<feature type="transmembrane region" description="Helical" evidence="1">
    <location>
        <begin position="7"/>
        <end position="24"/>
    </location>
</feature>
<dbReference type="EMBL" id="LDAU01000059">
    <property type="protein sequence ID" value="KRX08677.1"/>
    <property type="molecule type" value="Genomic_DNA"/>
</dbReference>
<name>A0A0V0R3B2_PSEPJ</name>
<feature type="transmembrane region" description="Helical" evidence="1">
    <location>
        <begin position="44"/>
        <end position="63"/>
    </location>
</feature>
<keyword evidence="1" id="KW-0472">Membrane</keyword>
<feature type="transmembrane region" description="Helical" evidence="1">
    <location>
        <begin position="118"/>
        <end position="139"/>
    </location>
</feature>
<accession>A0A0V0R3B2</accession>